<protein>
    <recommendedName>
        <fullName evidence="1">FAR1 domain-containing protein</fullName>
    </recommendedName>
</protein>
<accession>A0A445ADU8</accession>
<gene>
    <name evidence="2" type="ORF">Ahy_B02g058091</name>
</gene>
<name>A0A445ADU8_ARAHY</name>
<dbReference type="EMBL" id="SDMP01000012">
    <property type="protein sequence ID" value="RYR24587.1"/>
    <property type="molecule type" value="Genomic_DNA"/>
</dbReference>
<dbReference type="PANTHER" id="PTHR46328:SF26">
    <property type="entry name" value="FAR1 DNA-BINDING DOMAIN PROTEIN"/>
    <property type="match status" value="1"/>
</dbReference>
<dbReference type="PANTHER" id="PTHR46328">
    <property type="entry name" value="FAR-RED IMPAIRED RESPONSIVE (FAR1) FAMILY PROTEIN-RELATED"/>
    <property type="match status" value="1"/>
</dbReference>
<comment type="caution">
    <text evidence="2">The sequence shown here is derived from an EMBL/GenBank/DDBJ whole genome shotgun (WGS) entry which is preliminary data.</text>
</comment>
<evidence type="ECO:0000313" key="3">
    <source>
        <dbReference type="Proteomes" id="UP000289738"/>
    </source>
</evidence>
<proteinExistence type="predicted"/>
<dbReference type="Proteomes" id="UP000289738">
    <property type="component" value="Chromosome B02"/>
</dbReference>
<feature type="domain" description="FAR1" evidence="1">
    <location>
        <begin position="104"/>
        <end position="187"/>
    </location>
</feature>
<dbReference type="InterPro" id="IPR004330">
    <property type="entry name" value="FAR1_DNA_bnd_dom"/>
</dbReference>
<keyword evidence="3" id="KW-1185">Reference proteome</keyword>
<reference evidence="2 3" key="1">
    <citation type="submission" date="2019-01" db="EMBL/GenBank/DDBJ databases">
        <title>Sequencing of cultivated peanut Arachis hypogaea provides insights into genome evolution and oil improvement.</title>
        <authorList>
            <person name="Chen X."/>
        </authorList>
    </citation>
    <scope>NUCLEOTIDE SEQUENCE [LARGE SCALE GENOMIC DNA]</scope>
    <source>
        <strain evidence="3">cv. Fuhuasheng</strain>
        <tissue evidence="2">Leaves</tissue>
    </source>
</reference>
<sequence>MCGYADLGIGSVDITAKSAIRSYHSADRIISAKFGLDADNYCGYADIIRSMSSPNGELGENFGDNFFDNWEERAVDGIAELGCINFKEITAIFRIDRWHSCFTMNGFIVKKNKIRQNVKNEVTQQEFVCFWQGFREMGSVNDGMRWKREPKAETRCGYEAEMRVHVHLESGRWITSYFQDVHNHELLDNRLTFILPGHSKNRCSRLGTNEHDA</sequence>
<organism evidence="2 3">
    <name type="scientific">Arachis hypogaea</name>
    <name type="common">Peanut</name>
    <dbReference type="NCBI Taxonomy" id="3818"/>
    <lineage>
        <taxon>Eukaryota</taxon>
        <taxon>Viridiplantae</taxon>
        <taxon>Streptophyta</taxon>
        <taxon>Embryophyta</taxon>
        <taxon>Tracheophyta</taxon>
        <taxon>Spermatophyta</taxon>
        <taxon>Magnoliopsida</taxon>
        <taxon>eudicotyledons</taxon>
        <taxon>Gunneridae</taxon>
        <taxon>Pentapetalae</taxon>
        <taxon>rosids</taxon>
        <taxon>fabids</taxon>
        <taxon>Fabales</taxon>
        <taxon>Fabaceae</taxon>
        <taxon>Papilionoideae</taxon>
        <taxon>50 kb inversion clade</taxon>
        <taxon>dalbergioids sensu lato</taxon>
        <taxon>Dalbergieae</taxon>
        <taxon>Pterocarpus clade</taxon>
        <taxon>Arachis</taxon>
    </lineage>
</organism>
<evidence type="ECO:0000313" key="2">
    <source>
        <dbReference type="EMBL" id="RYR24587.1"/>
    </source>
</evidence>
<dbReference type="Pfam" id="PF03101">
    <property type="entry name" value="FAR1"/>
    <property type="match status" value="1"/>
</dbReference>
<dbReference type="AlphaFoldDB" id="A0A445ADU8"/>
<evidence type="ECO:0000259" key="1">
    <source>
        <dbReference type="Pfam" id="PF03101"/>
    </source>
</evidence>